<dbReference type="Proteomes" id="UP000813824">
    <property type="component" value="Unassembled WGS sequence"/>
</dbReference>
<dbReference type="InterPro" id="IPR001300">
    <property type="entry name" value="Peptidase_C2_calpain_cat"/>
</dbReference>
<gene>
    <name evidence="7" type="ORF">BXZ70DRAFT_888986</name>
</gene>
<dbReference type="InterPro" id="IPR022683">
    <property type="entry name" value="Calpain_III"/>
</dbReference>
<evidence type="ECO:0000256" key="5">
    <source>
        <dbReference type="PROSITE-ProRule" id="PRU00239"/>
    </source>
</evidence>
<reference evidence="7" key="1">
    <citation type="journal article" date="2021" name="New Phytol.">
        <title>Evolutionary innovations through gain and loss of genes in the ectomycorrhizal Boletales.</title>
        <authorList>
            <person name="Wu G."/>
            <person name="Miyauchi S."/>
            <person name="Morin E."/>
            <person name="Kuo A."/>
            <person name="Drula E."/>
            <person name="Varga T."/>
            <person name="Kohler A."/>
            <person name="Feng B."/>
            <person name="Cao Y."/>
            <person name="Lipzen A."/>
            <person name="Daum C."/>
            <person name="Hundley H."/>
            <person name="Pangilinan J."/>
            <person name="Johnson J."/>
            <person name="Barry K."/>
            <person name="LaButti K."/>
            <person name="Ng V."/>
            <person name="Ahrendt S."/>
            <person name="Min B."/>
            <person name="Choi I.G."/>
            <person name="Park H."/>
            <person name="Plett J.M."/>
            <person name="Magnuson J."/>
            <person name="Spatafora J.W."/>
            <person name="Nagy L.G."/>
            <person name="Henrissat B."/>
            <person name="Grigoriev I.V."/>
            <person name="Yang Z.L."/>
            <person name="Xu J."/>
            <person name="Martin F.M."/>
        </authorList>
    </citation>
    <scope>NUCLEOTIDE SEQUENCE</scope>
    <source>
        <strain evidence="7">KKN 215</strain>
    </source>
</reference>
<dbReference type="PANTHER" id="PTHR46143:SF1">
    <property type="entry name" value="CALPAIN-7"/>
    <property type="match status" value="1"/>
</dbReference>
<keyword evidence="8" id="KW-1185">Reference proteome</keyword>
<dbReference type="OrthoDB" id="167576at2759"/>
<protein>
    <recommendedName>
        <fullName evidence="6">Calpain catalytic domain-containing protein</fullName>
    </recommendedName>
</protein>
<comment type="caution">
    <text evidence="7">The sequence shown here is derived from an EMBL/GenBank/DDBJ whole genome shotgun (WGS) entry which is preliminary data.</text>
</comment>
<dbReference type="Gene3D" id="2.60.120.380">
    <property type="match status" value="2"/>
</dbReference>
<dbReference type="EMBL" id="JAEVFJ010000007">
    <property type="protein sequence ID" value="KAH8103263.1"/>
    <property type="molecule type" value="Genomic_DNA"/>
</dbReference>
<dbReference type="InterPro" id="IPR051297">
    <property type="entry name" value="PalB/RIM13"/>
</dbReference>
<organism evidence="7 8">
    <name type="scientific">Cristinia sonorae</name>
    <dbReference type="NCBI Taxonomy" id="1940300"/>
    <lineage>
        <taxon>Eukaryota</taxon>
        <taxon>Fungi</taxon>
        <taxon>Dikarya</taxon>
        <taxon>Basidiomycota</taxon>
        <taxon>Agaricomycotina</taxon>
        <taxon>Agaricomycetes</taxon>
        <taxon>Agaricomycetidae</taxon>
        <taxon>Agaricales</taxon>
        <taxon>Pleurotineae</taxon>
        <taxon>Stephanosporaceae</taxon>
        <taxon>Cristinia</taxon>
    </lineage>
</organism>
<dbReference type="InterPro" id="IPR036213">
    <property type="entry name" value="Calpain_III_sf"/>
</dbReference>
<proteinExistence type="inferred from homology"/>
<keyword evidence="2" id="KW-0645">Protease</keyword>
<evidence type="ECO:0000256" key="4">
    <source>
        <dbReference type="ARBA" id="ARBA00022807"/>
    </source>
</evidence>
<keyword evidence="3" id="KW-0378">Hydrolase</keyword>
<dbReference type="InterPro" id="IPR038765">
    <property type="entry name" value="Papain-like_cys_pep_sf"/>
</dbReference>
<dbReference type="InterPro" id="IPR022682">
    <property type="entry name" value="Calpain_domain_III"/>
</dbReference>
<evidence type="ECO:0000256" key="3">
    <source>
        <dbReference type="ARBA" id="ARBA00022801"/>
    </source>
</evidence>
<dbReference type="GO" id="GO:0004198">
    <property type="term" value="F:calcium-dependent cysteine-type endopeptidase activity"/>
    <property type="evidence" value="ECO:0007669"/>
    <property type="project" value="InterPro"/>
</dbReference>
<comment type="caution">
    <text evidence="5">Lacks conserved residue(s) required for the propagation of feature annotation.</text>
</comment>
<name>A0A8K0XS94_9AGAR</name>
<keyword evidence="4" id="KW-0788">Thiol protease</keyword>
<dbReference type="Gene3D" id="1.20.58.80">
    <property type="entry name" value="Phosphotransferase system, lactose/cellobiose-type IIA subunit"/>
    <property type="match status" value="1"/>
</dbReference>
<evidence type="ECO:0000256" key="2">
    <source>
        <dbReference type="ARBA" id="ARBA00022670"/>
    </source>
</evidence>
<dbReference type="Pfam" id="PF00648">
    <property type="entry name" value="Peptidase_C2"/>
    <property type="match status" value="1"/>
</dbReference>
<dbReference type="SMART" id="SM00230">
    <property type="entry name" value="CysPc"/>
    <property type="match status" value="1"/>
</dbReference>
<accession>A0A8K0XS94</accession>
<dbReference type="Pfam" id="PF01067">
    <property type="entry name" value="Calpain_III"/>
    <property type="match status" value="2"/>
</dbReference>
<dbReference type="InterPro" id="IPR036181">
    <property type="entry name" value="MIT_dom_sf"/>
</dbReference>
<dbReference type="SMART" id="SM00720">
    <property type="entry name" value="calpain_III"/>
    <property type="match status" value="2"/>
</dbReference>
<sequence>YAKAASAELHRDYDVAFRLYVETVQNYLYMAQKSAVPSVRATCKAQAGKALERAEKIKSYKMDLNPVSINHFSEQSQYAVLKKSSYVNKIHVPLNNEVSSLPSFIQPPLSTEQISQGAMWKTWSSSETSALEELAPEDIVQHIVSDCSVCASISVCIDHNRRFQSKVLSIILTLPVDDAPHSGDPVRYRWDMIFNGGPRIVQIDNQLPCYPDGELMCVSTRNKQHVLPSLMEKAYMALMGGYDFPGSSVLSYLPDAMTGWIPEMLEIRSPAFERERTWQRIVDGYTLGMCVLTLGTGEALSSAAELSSMYLKPAHCYAVVGVSDSESDRRVTVLDSEYHAEEEAHEQEEGSHLLTWDTVCHAFDGIYLSWNPSMFKHSLTFHGRSWRKSPSNIEQPNHFQLSLKVQSTKPAEEDVWILLTRHVVDTTRTSEFIALSAQTAQASDVNEMYMKGTYTNSTHVLVTTNPDLALVCSYDGEYDDVGFTVTVYSSIPASWVEDSVKLPYSTPPKITGAFTNKTAGGNPSHSSYMANPQYRLRIEQDKASIRGSSREKRPRVQLKLQSDRRIPLNISVVWSQGQRIADLVQNEIVATSGAYTYGFASVLKDMPVGEYTVVVSAFEPKYTGPFTLLAESTHKIELSPIPQEGAGMFSKPLTGAWSDDSAAGGPSFKRYTSNPCYELKVTTSTEVKIRLQVTSSTRSVSINVTLFQLSDNKLGQHLATSGPYSDAHSGVITPQLKLGPGKYAIVPSTYSPGMQATFKLILYSTDSGTSLTPLRLASASS</sequence>
<feature type="domain" description="Calpain catalytic" evidence="6">
    <location>
        <begin position="136"/>
        <end position="367"/>
    </location>
</feature>
<feature type="non-terminal residue" evidence="7">
    <location>
        <position position="1"/>
    </location>
</feature>
<dbReference type="SUPFAM" id="SSF54001">
    <property type="entry name" value="Cysteine proteinases"/>
    <property type="match status" value="1"/>
</dbReference>
<dbReference type="PANTHER" id="PTHR46143">
    <property type="entry name" value="CALPAIN-7"/>
    <property type="match status" value="1"/>
</dbReference>
<dbReference type="AlphaFoldDB" id="A0A8K0XS94"/>
<evidence type="ECO:0000259" key="6">
    <source>
        <dbReference type="PROSITE" id="PS50203"/>
    </source>
</evidence>
<dbReference type="SUPFAM" id="SSF49758">
    <property type="entry name" value="Calpain large subunit, middle domain (domain III)"/>
    <property type="match status" value="2"/>
</dbReference>
<dbReference type="GO" id="GO:0006508">
    <property type="term" value="P:proteolysis"/>
    <property type="evidence" value="ECO:0007669"/>
    <property type="project" value="UniProtKB-KW"/>
</dbReference>
<dbReference type="PROSITE" id="PS50203">
    <property type="entry name" value="CALPAIN_CAT"/>
    <property type="match status" value="1"/>
</dbReference>
<evidence type="ECO:0000313" key="7">
    <source>
        <dbReference type="EMBL" id="KAH8103263.1"/>
    </source>
</evidence>
<dbReference type="SUPFAM" id="SSF116846">
    <property type="entry name" value="MIT domain"/>
    <property type="match status" value="1"/>
</dbReference>
<comment type="similarity">
    <text evidence="1">Belongs to the peptidase C2 family. PalB/RIM13 subfamily.</text>
</comment>
<evidence type="ECO:0000313" key="8">
    <source>
        <dbReference type="Proteomes" id="UP000813824"/>
    </source>
</evidence>
<evidence type="ECO:0000256" key="1">
    <source>
        <dbReference type="ARBA" id="ARBA00010193"/>
    </source>
</evidence>